<dbReference type="Proteomes" id="UP000614200">
    <property type="component" value="Unassembled WGS sequence"/>
</dbReference>
<evidence type="ECO:0000256" key="2">
    <source>
        <dbReference type="ARBA" id="ARBA00007118"/>
    </source>
</evidence>
<keyword evidence="3" id="KW-0285">Flavoprotein</keyword>
<comment type="cofactor">
    <cofactor evidence="1">
        <name>FMN</name>
        <dbReference type="ChEBI" id="CHEBI:58210"/>
    </cofactor>
</comment>
<evidence type="ECO:0000256" key="4">
    <source>
        <dbReference type="ARBA" id="ARBA00022643"/>
    </source>
</evidence>
<organism evidence="7 8">
    <name type="scientific">Fusibacter ferrireducens</name>
    <dbReference type="NCBI Taxonomy" id="2785058"/>
    <lineage>
        <taxon>Bacteria</taxon>
        <taxon>Bacillati</taxon>
        <taxon>Bacillota</taxon>
        <taxon>Clostridia</taxon>
        <taxon>Eubacteriales</taxon>
        <taxon>Eubacteriales Family XII. Incertae Sedis</taxon>
        <taxon>Fusibacter</taxon>
    </lineage>
</organism>
<dbReference type="SUPFAM" id="SSF55469">
    <property type="entry name" value="FMN-dependent nitroreductase-like"/>
    <property type="match status" value="1"/>
</dbReference>
<evidence type="ECO:0000256" key="3">
    <source>
        <dbReference type="ARBA" id="ARBA00022630"/>
    </source>
</evidence>
<evidence type="ECO:0000313" key="7">
    <source>
        <dbReference type="EMBL" id="MBF4692688.1"/>
    </source>
</evidence>
<proteinExistence type="inferred from homology"/>
<keyword evidence="5" id="KW-0560">Oxidoreductase</keyword>
<comment type="similarity">
    <text evidence="2">Belongs to the nitroreductase family.</text>
</comment>
<evidence type="ECO:0000313" key="8">
    <source>
        <dbReference type="Proteomes" id="UP000614200"/>
    </source>
</evidence>
<keyword evidence="4" id="KW-0288">FMN</keyword>
<evidence type="ECO:0000259" key="6">
    <source>
        <dbReference type="Pfam" id="PF00881"/>
    </source>
</evidence>
<dbReference type="EMBL" id="JADKNH010000003">
    <property type="protein sequence ID" value="MBF4692688.1"/>
    <property type="molecule type" value="Genomic_DNA"/>
</dbReference>
<dbReference type="RefSeq" id="WP_194700928.1">
    <property type="nucleotide sequence ID" value="NZ_JADKNH010000003.1"/>
</dbReference>
<dbReference type="InterPro" id="IPR000415">
    <property type="entry name" value="Nitroreductase-like"/>
</dbReference>
<keyword evidence="8" id="KW-1185">Reference proteome</keyword>
<dbReference type="CDD" id="cd02137">
    <property type="entry name" value="MhqN-like"/>
    <property type="match status" value="1"/>
</dbReference>
<dbReference type="PANTHER" id="PTHR43673">
    <property type="entry name" value="NAD(P)H NITROREDUCTASE YDGI-RELATED"/>
    <property type="match status" value="1"/>
</dbReference>
<evidence type="ECO:0000256" key="5">
    <source>
        <dbReference type="ARBA" id="ARBA00023002"/>
    </source>
</evidence>
<dbReference type="PANTHER" id="PTHR43673:SF2">
    <property type="entry name" value="NITROREDUCTASE"/>
    <property type="match status" value="1"/>
</dbReference>
<evidence type="ECO:0000256" key="1">
    <source>
        <dbReference type="ARBA" id="ARBA00001917"/>
    </source>
</evidence>
<feature type="domain" description="Nitroreductase" evidence="6">
    <location>
        <begin position="9"/>
        <end position="180"/>
    </location>
</feature>
<protein>
    <submittedName>
        <fullName evidence="7">Nitroreductase family protein</fullName>
    </submittedName>
</protein>
<dbReference type="InterPro" id="IPR029479">
    <property type="entry name" value="Nitroreductase"/>
</dbReference>
<comment type="caution">
    <text evidence="7">The sequence shown here is derived from an EMBL/GenBank/DDBJ whole genome shotgun (WGS) entry which is preliminary data.</text>
</comment>
<reference evidence="7 8" key="1">
    <citation type="submission" date="2020-11" db="EMBL/GenBank/DDBJ databases">
        <title>Fusibacter basophilias sp. nov.</title>
        <authorList>
            <person name="Qiu D."/>
        </authorList>
    </citation>
    <scope>NUCLEOTIDE SEQUENCE [LARGE SCALE GENOMIC DNA]</scope>
    <source>
        <strain evidence="7 8">Q10-2</strain>
    </source>
</reference>
<accession>A0ABR9ZRA6</accession>
<sequence length="203" mass="22577">MLLRDAFTERRSVNFFNPEKEVTDQTLKEIVELAGLAPSAFNLQPWRVIAVRSEAQKELLSENANKQPKIKEAPVTLIVVGDREGYRPENSVWAELKAMIGDEQAQGAIDAAGFLYGSSEERKIKFAESNAGLYAMSIMLAAKDLGVDSHAMSGVDFEGIKKAFNLNASEEVVMLIGLGHYDETKALYPRRTRRSLEEVLEIV</sequence>
<name>A0ABR9ZRA6_9FIRM</name>
<gene>
    <name evidence="7" type="ORF">ISU02_06140</name>
</gene>
<dbReference type="Gene3D" id="3.40.109.10">
    <property type="entry name" value="NADH Oxidase"/>
    <property type="match status" value="1"/>
</dbReference>
<dbReference type="Pfam" id="PF00881">
    <property type="entry name" value="Nitroreductase"/>
    <property type="match status" value="1"/>
</dbReference>